<dbReference type="EMBL" id="CP009416">
    <property type="protein sequence ID" value="AJD89921.1"/>
    <property type="molecule type" value="Genomic_DNA"/>
</dbReference>
<dbReference type="BioCyc" id="JESP1508404:G14D9-9821-MONOMER"/>
<proteinExistence type="predicted"/>
<dbReference type="HOGENOM" id="CLU_181401_4_0_9"/>
<dbReference type="Proteomes" id="UP000031449">
    <property type="component" value="Chromosome"/>
</dbReference>
<dbReference type="InterPro" id="IPR021321">
    <property type="entry name" value="DUF2922"/>
</dbReference>
<dbReference type="AlphaFoldDB" id="A0A0B5AIN5"/>
<accession>A0A0B5AIN5</accession>
<reference evidence="1 2" key="1">
    <citation type="submission" date="2014-08" db="EMBL/GenBank/DDBJ databases">
        <title>Complete genome of a marine bacteria Jeotgalibacillus malaysiensis.</title>
        <authorList>
            <person name="Yaakop A.S."/>
            <person name="Chan K.-G."/>
            <person name="Goh K.M."/>
        </authorList>
    </citation>
    <scope>NUCLEOTIDE SEQUENCE [LARGE SCALE GENOMIC DNA]</scope>
    <source>
        <strain evidence="1 2">D5</strain>
    </source>
</reference>
<evidence type="ECO:0000313" key="1">
    <source>
        <dbReference type="EMBL" id="AJD89921.1"/>
    </source>
</evidence>
<organism evidence="1 2">
    <name type="scientific">Jeotgalibacillus malaysiensis</name>
    <dbReference type="NCBI Taxonomy" id="1508404"/>
    <lineage>
        <taxon>Bacteria</taxon>
        <taxon>Bacillati</taxon>
        <taxon>Bacillota</taxon>
        <taxon>Bacilli</taxon>
        <taxon>Bacillales</taxon>
        <taxon>Caryophanaceae</taxon>
        <taxon>Jeotgalibacillus</taxon>
    </lineage>
</organism>
<name>A0A0B5AIN5_9BACL</name>
<evidence type="ECO:0000313" key="2">
    <source>
        <dbReference type="Proteomes" id="UP000031449"/>
    </source>
</evidence>
<protein>
    <recommendedName>
        <fullName evidence="3">DUF2922 domain-containing protein</fullName>
    </recommendedName>
</protein>
<sequence>MNKTLELVFITEEGKNASLTVDNPLEPVDPAAVQAAMQVVIDENLFISPSGALTGIKSARVVSRGVEAVELGV</sequence>
<dbReference type="KEGG" id="jeo:JMA_06040"/>
<dbReference type="Pfam" id="PF11148">
    <property type="entry name" value="DUF2922"/>
    <property type="match status" value="1"/>
</dbReference>
<dbReference type="STRING" id="1508404.JMA_06040"/>
<keyword evidence="2" id="KW-1185">Reference proteome</keyword>
<gene>
    <name evidence="1" type="ORF">JMA_06040</name>
</gene>
<evidence type="ECO:0008006" key="3">
    <source>
        <dbReference type="Google" id="ProtNLM"/>
    </source>
</evidence>
<dbReference type="OrthoDB" id="2454247at2"/>